<name>A0A5C3L1D0_COPMA</name>
<evidence type="ECO:0000313" key="4">
    <source>
        <dbReference type="Proteomes" id="UP000307440"/>
    </source>
</evidence>
<evidence type="ECO:0000256" key="2">
    <source>
        <dbReference type="SAM" id="Phobius"/>
    </source>
</evidence>
<evidence type="ECO:0000256" key="1">
    <source>
        <dbReference type="SAM" id="MobiDB-lite"/>
    </source>
</evidence>
<keyword evidence="2" id="KW-1133">Transmembrane helix</keyword>
<organism evidence="3 4">
    <name type="scientific">Coprinopsis marcescibilis</name>
    <name type="common">Agaric fungus</name>
    <name type="synonym">Psathyrella marcescibilis</name>
    <dbReference type="NCBI Taxonomy" id="230819"/>
    <lineage>
        <taxon>Eukaryota</taxon>
        <taxon>Fungi</taxon>
        <taxon>Dikarya</taxon>
        <taxon>Basidiomycota</taxon>
        <taxon>Agaricomycotina</taxon>
        <taxon>Agaricomycetes</taxon>
        <taxon>Agaricomycetidae</taxon>
        <taxon>Agaricales</taxon>
        <taxon>Agaricineae</taxon>
        <taxon>Psathyrellaceae</taxon>
        <taxon>Coprinopsis</taxon>
    </lineage>
</organism>
<dbReference type="AlphaFoldDB" id="A0A5C3L1D0"/>
<dbReference type="Proteomes" id="UP000307440">
    <property type="component" value="Unassembled WGS sequence"/>
</dbReference>
<sequence length="247" mass="26279">MTRVPRTATPKERDPGMIANEGMIGGIIGGVILVFAIIFLVLFLLRRRKQRRVKLETQLFNNAPPVTPISQRIATFSFRSSSTNSTVPSVRSPITPRLQYTQSVVNSSIISPSVSASSNSDDPFSDLHDVRTSGASSDTTVVGASLFAANTKTLLIAPTPSDPFSDPAGVRDSDPFSDPTVPTQYVTLNLEPENFGRYSFSSAGHSMGSSIRSGRSGHGVGDGKGDAKRLSDASSLNSSQFVVTQAI</sequence>
<protein>
    <submittedName>
        <fullName evidence="3">Uncharacterized protein</fullName>
    </submittedName>
</protein>
<feature type="compositionally biased region" description="Basic and acidic residues" evidence="1">
    <location>
        <begin position="221"/>
        <end position="231"/>
    </location>
</feature>
<feature type="transmembrane region" description="Helical" evidence="2">
    <location>
        <begin position="23"/>
        <end position="45"/>
    </location>
</feature>
<keyword evidence="2" id="KW-0812">Transmembrane</keyword>
<gene>
    <name evidence="3" type="ORF">FA15DRAFT_255360</name>
</gene>
<keyword evidence="4" id="KW-1185">Reference proteome</keyword>
<feature type="region of interest" description="Disordered" evidence="1">
    <location>
        <begin position="206"/>
        <end position="232"/>
    </location>
</feature>
<dbReference type="OrthoDB" id="10688124at2759"/>
<dbReference type="EMBL" id="ML210171">
    <property type="protein sequence ID" value="TFK26754.1"/>
    <property type="molecule type" value="Genomic_DNA"/>
</dbReference>
<keyword evidence="2" id="KW-0472">Membrane</keyword>
<reference evidence="3 4" key="1">
    <citation type="journal article" date="2019" name="Nat. Ecol. Evol.">
        <title>Megaphylogeny resolves global patterns of mushroom evolution.</title>
        <authorList>
            <person name="Varga T."/>
            <person name="Krizsan K."/>
            <person name="Foldi C."/>
            <person name="Dima B."/>
            <person name="Sanchez-Garcia M."/>
            <person name="Sanchez-Ramirez S."/>
            <person name="Szollosi G.J."/>
            <person name="Szarkandi J.G."/>
            <person name="Papp V."/>
            <person name="Albert L."/>
            <person name="Andreopoulos W."/>
            <person name="Angelini C."/>
            <person name="Antonin V."/>
            <person name="Barry K.W."/>
            <person name="Bougher N.L."/>
            <person name="Buchanan P."/>
            <person name="Buyck B."/>
            <person name="Bense V."/>
            <person name="Catcheside P."/>
            <person name="Chovatia M."/>
            <person name="Cooper J."/>
            <person name="Damon W."/>
            <person name="Desjardin D."/>
            <person name="Finy P."/>
            <person name="Geml J."/>
            <person name="Haridas S."/>
            <person name="Hughes K."/>
            <person name="Justo A."/>
            <person name="Karasinski D."/>
            <person name="Kautmanova I."/>
            <person name="Kiss B."/>
            <person name="Kocsube S."/>
            <person name="Kotiranta H."/>
            <person name="LaButti K.M."/>
            <person name="Lechner B.E."/>
            <person name="Liimatainen K."/>
            <person name="Lipzen A."/>
            <person name="Lukacs Z."/>
            <person name="Mihaltcheva S."/>
            <person name="Morgado L.N."/>
            <person name="Niskanen T."/>
            <person name="Noordeloos M.E."/>
            <person name="Ohm R.A."/>
            <person name="Ortiz-Santana B."/>
            <person name="Ovrebo C."/>
            <person name="Racz N."/>
            <person name="Riley R."/>
            <person name="Savchenko A."/>
            <person name="Shiryaev A."/>
            <person name="Soop K."/>
            <person name="Spirin V."/>
            <person name="Szebenyi C."/>
            <person name="Tomsovsky M."/>
            <person name="Tulloss R.E."/>
            <person name="Uehling J."/>
            <person name="Grigoriev I.V."/>
            <person name="Vagvolgyi C."/>
            <person name="Papp T."/>
            <person name="Martin F.M."/>
            <person name="Miettinen O."/>
            <person name="Hibbett D.S."/>
            <person name="Nagy L.G."/>
        </authorList>
    </citation>
    <scope>NUCLEOTIDE SEQUENCE [LARGE SCALE GENOMIC DNA]</scope>
    <source>
        <strain evidence="3 4">CBS 121175</strain>
    </source>
</reference>
<accession>A0A5C3L1D0</accession>
<proteinExistence type="predicted"/>
<evidence type="ECO:0000313" key="3">
    <source>
        <dbReference type="EMBL" id="TFK26754.1"/>
    </source>
</evidence>